<dbReference type="RefSeq" id="WP_088074163.1">
    <property type="nucleotide sequence ID" value="NZ_JAHQCR010000054.1"/>
</dbReference>
<dbReference type="InterPro" id="IPR016796">
    <property type="entry name" value="UCP021774"/>
</dbReference>
<dbReference type="Pfam" id="PF03625">
    <property type="entry name" value="DUF302"/>
    <property type="match status" value="1"/>
</dbReference>
<feature type="domain" description="DUF302" evidence="1">
    <location>
        <begin position="34"/>
        <end position="97"/>
    </location>
</feature>
<evidence type="ECO:0000259" key="1">
    <source>
        <dbReference type="Pfam" id="PF03625"/>
    </source>
</evidence>
<gene>
    <name evidence="2" type="ORF">KS407_14265</name>
</gene>
<name>A0ABS6JVJ0_9BACI</name>
<dbReference type="CDD" id="cd14797">
    <property type="entry name" value="DUF302"/>
    <property type="match status" value="1"/>
</dbReference>
<accession>A0ABS6JVJ0</accession>
<keyword evidence="3" id="KW-1185">Reference proteome</keyword>
<dbReference type="Gene3D" id="3.30.310.70">
    <property type="entry name" value="TT1751-like domain"/>
    <property type="match status" value="1"/>
</dbReference>
<dbReference type="PANTHER" id="PTHR38342:SF1">
    <property type="entry name" value="SLR5037 PROTEIN"/>
    <property type="match status" value="1"/>
</dbReference>
<evidence type="ECO:0000313" key="3">
    <source>
        <dbReference type="Proteomes" id="UP000790580"/>
    </source>
</evidence>
<comment type="caution">
    <text evidence="2">The sequence shown here is derived from an EMBL/GenBank/DDBJ whole genome shotgun (WGS) entry which is preliminary data.</text>
</comment>
<protein>
    <submittedName>
        <fullName evidence="2">DUF302 domain-containing protein</fullName>
    </submittedName>
</protein>
<dbReference type="InterPro" id="IPR035923">
    <property type="entry name" value="TT1751-like_sf"/>
</dbReference>
<sequence length="129" mass="14819">MFHYTVETTMDMPKAIENLEASLKEEGFGVLWDFDLKGKLEEKGLEYDSETRILEVCNPHEAKRVLEMNKLAGYFLPCKIVVFSDDEGRTKIGMPKPTALIEAVKDDKLMEIAEDIEKRLIHCIDKIVK</sequence>
<dbReference type="Proteomes" id="UP000790580">
    <property type="component" value="Unassembled WGS sequence"/>
</dbReference>
<dbReference type="EMBL" id="JAHQCR010000054">
    <property type="protein sequence ID" value="MBU9722597.1"/>
    <property type="molecule type" value="Genomic_DNA"/>
</dbReference>
<proteinExistence type="predicted"/>
<dbReference type="SUPFAM" id="SSF103247">
    <property type="entry name" value="TT1751-like"/>
    <property type="match status" value="1"/>
</dbReference>
<dbReference type="PANTHER" id="PTHR38342">
    <property type="entry name" value="SLR5037 PROTEIN"/>
    <property type="match status" value="1"/>
</dbReference>
<dbReference type="PIRSF" id="PIRSF021774">
    <property type="entry name" value="UCP021774"/>
    <property type="match status" value="1"/>
</dbReference>
<reference evidence="2 3" key="1">
    <citation type="submission" date="2021-06" db="EMBL/GenBank/DDBJ databases">
        <title>Bacillus sp. RD4P76, an endophyte from a halophyte.</title>
        <authorList>
            <person name="Sun J.-Q."/>
        </authorList>
    </citation>
    <scope>NUCLEOTIDE SEQUENCE [LARGE SCALE GENOMIC DNA]</scope>
    <source>
        <strain evidence="2 3">JCM 17098</strain>
    </source>
</reference>
<organism evidence="2 3">
    <name type="scientific">Evansella alkalicola</name>
    <dbReference type="NCBI Taxonomy" id="745819"/>
    <lineage>
        <taxon>Bacteria</taxon>
        <taxon>Bacillati</taxon>
        <taxon>Bacillota</taxon>
        <taxon>Bacilli</taxon>
        <taxon>Bacillales</taxon>
        <taxon>Bacillaceae</taxon>
        <taxon>Evansella</taxon>
    </lineage>
</organism>
<dbReference type="InterPro" id="IPR005180">
    <property type="entry name" value="DUF302"/>
</dbReference>
<evidence type="ECO:0000313" key="2">
    <source>
        <dbReference type="EMBL" id="MBU9722597.1"/>
    </source>
</evidence>